<evidence type="ECO:0000313" key="2">
    <source>
        <dbReference type="Proteomes" id="UP000749559"/>
    </source>
</evidence>
<dbReference type="SMART" id="SM00054">
    <property type="entry name" value="EFh"/>
    <property type="match status" value="3"/>
</dbReference>
<protein>
    <submittedName>
        <fullName evidence="1">Uncharacterized protein</fullName>
    </submittedName>
</protein>
<dbReference type="OrthoDB" id="427950at2759"/>
<dbReference type="PROSITE" id="PS50222">
    <property type="entry name" value="EF_HAND_2"/>
    <property type="match status" value="2"/>
</dbReference>
<dbReference type="GO" id="GO:0005509">
    <property type="term" value="F:calcium ion binding"/>
    <property type="evidence" value="ECO:0007669"/>
    <property type="project" value="InterPro"/>
</dbReference>
<dbReference type="CDD" id="cd00051">
    <property type="entry name" value="EFh"/>
    <property type="match status" value="1"/>
</dbReference>
<dbReference type="Proteomes" id="UP000749559">
    <property type="component" value="Unassembled WGS sequence"/>
</dbReference>
<dbReference type="Gene3D" id="1.10.238.10">
    <property type="entry name" value="EF-hand"/>
    <property type="match status" value="1"/>
</dbReference>
<keyword evidence="2" id="KW-1185">Reference proteome</keyword>
<accession>A0A8J1TH08</accession>
<reference evidence="1" key="1">
    <citation type="submission" date="2022-03" db="EMBL/GenBank/DDBJ databases">
        <authorList>
            <person name="Martin C."/>
        </authorList>
    </citation>
    <scope>NUCLEOTIDE SEQUENCE</scope>
</reference>
<name>A0A8J1TH08_OWEFU</name>
<dbReference type="AlphaFoldDB" id="A0A8J1TH08"/>
<gene>
    <name evidence="1" type="ORF">OFUS_LOCUS4333</name>
</gene>
<sequence length="197" mass="22486">MGDTKISSLSNKHVKIRDLPITWLRKLITMIQLYDTDNDGHGGYEDFMTLADRLIKYGKLDGKAADDVIEFFQSYGSASKAGARSEIMAATGTAQQILAAWKARDNPAAVELWRSRYSRMFKIFDLNSTGFITFDEYLTFWRIFGIDPRFARMQFDYMDTDADGNISEEEFVDAAIDNFCNADLDAPNRFYGPLVKY</sequence>
<dbReference type="EMBL" id="CAIIXF020000002">
    <property type="protein sequence ID" value="CAH1777271.1"/>
    <property type="molecule type" value="Genomic_DNA"/>
</dbReference>
<dbReference type="Pfam" id="PF13202">
    <property type="entry name" value="EF-hand_5"/>
    <property type="match status" value="2"/>
</dbReference>
<dbReference type="PROSITE" id="PS00018">
    <property type="entry name" value="EF_HAND_1"/>
    <property type="match status" value="2"/>
</dbReference>
<comment type="caution">
    <text evidence="1">The sequence shown here is derived from an EMBL/GenBank/DDBJ whole genome shotgun (WGS) entry which is preliminary data.</text>
</comment>
<dbReference type="InterPro" id="IPR018247">
    <property type="entry name" value="EF_Hand_1_Ca_BS"/>
</dbReference>
<dbReference type="InterPro" id="IPR002048">
    <property type="entry name" value="EF_hand_dom"/>
</dbReference>
<dbReference type="SUPFAM" id="SSF47473">
    <property type="entry name" value="EF-hand"/>
    <property type="match status" value="1"/>
</dbReference>
<organism evidence="1 2">
    <name type="scientific">Owenia fusiformis</name>
    <name type="common">Polychaete worm</name>
    <dbReference type="NCBI Taxonomy" id="6347"/>
    <lineage>
        <taxon>Eukaryota</taxon>
        <taxon>Metazoa</taxon>
        <taxon>Spiralia</taxon>
        <taxon>Lophotrochozoa</taxon>
        <taxon>Annelida</taxon>
        <taxon>Polychaeta</taxon>
        <taxon>Sedentaria</taxon>
        <taxon>Canalipalpata</taxon>
        <taxon>Sabellida</taxon>
        <taxon>Oweniida</taxon>
        <taxon>Oweniidae</taxon>
        <taxon>Owenia</taxon>
    </lineage>
</organism>
<proteinExistence type="predicted"/>
<dbReference type="InterPro" id="IPR011992">
    <property type="entry name" value="EF-hand-dom_pair"/>
</dbReference>
<evidence type="ECO:0000313" key="1">
    <source>
        <dbReference type="EMBL" id="CAH1777271.1"/>
    </source>
</evidence>